<dbReference type="Proteomes" id="UP000229081">
    <property type="component" value="Chromosome"/>
</dbReference>
<evidence type="ECO:0000313" key="3">
    <source>
        <dbReference type="Proteomes" id="UP000229081"/>
    </source>
</evidence>
<feature type="transmembrane region" description="Helical" evidence="1">
    <location>
        <begin position="27"/>
        <end position="50"/>
    </location>
</feature>
<sequence length="120" mass="13137">MTGRRVRGESERRESRQIALDERTCRLICPVAAALVGVCLTGIGLLRVVAVVHGHETLADDILSVDAVLFLIATLASYVAIRRQASGRVHWLEQIADRAFIAAMLLLTFACFVITYAVSK</sequence>
<dbReference type="EMBL" id="CP024923">
    <property type="protein sequence ID" value="ATY34252.1"/>
    <property type="molecule type" value="Genomic_DNA"/>
</dbReference>
<proteinExistence type="predicted"/>
<evidence type="ECO:0000256" key="1">
    <source>
        <dbReference type="SAM" id="Phobius"/>
    </source>
</evidence>
<dbReference type="AlphaFoldDB" id="A0A2K8MK36"/>
<feature type="transmembrane region" description="Helical" evidence="1">
    <location>
        <begin position="62"/>
        <end position="80"/>
    </location>
</feature>
<dbReference type="KEGG" id="sphc:CVN68_21710"/>
<keyword evidence="3" id="KW-1185">Reference proteome</keyword>
<dbReference type="OrthoDB" id="8563419at2"/>
<name>A0A2K8MK36_9SPHN</name>
<organism evidence="2 3">
    <name type="scientific">Sphingomonas psychrotolerans</name>
    <dbReference type="NCBI Taxonomy" id="1327635"/>
    <lineage>
        <taxon>Bacteria</taxon>
        <taxon>Pseudomonadati</taxon>
        <taxon>Pseudomonadota</taxon>
        <taxon>Alphaproteobacteria</taxon>
        <taxon>Sphingomonadales</taxon>
        <taxon>Sphingomonadaceae</taxon>
        <taxon>Sphingomonas</taxon>
    </lineage>
</organism>
<evidence type="ECO:0000313" key="2">
    <source>
        <dbReference type="EMBL" id="ATY34252.1"/>
    </source>
</evidence>
<keyword evidence="1" id="KW-0472">Membrane</keyword>
<feature type="transmembrane region" description="Helical" evidence="1">
    <location>
        <begin position="100"/>
        <end position="118"/>
    </location>
</feature>
<reference evidence="2 3" key="1">
    <citation type="submission" date="2017-11" db="EMBL/GenBank/DDBJ databases">
        <title>Complete genome sequence of Sphingomonas sp. Strain Cra20, a psychrotolerant potential plant growth promoting rhizobacteria.</title>
        <authorList>
            <person name="Luo Y."/>
        </authorList>
    </citation>
    <scope>NUCLEOTIDE SEQUENCE [LARGE SCALE GENOMIC DNA]</scope>
    <source>
        <strain evidence="2 3">Cra20</strain>
    </source>
</reference>
<gene>
    <name evidence="2" type="ORF">CVN68_21710</name>
</gene>
<protein>
    <submittedName>
        <fullName evidence="2">Uncharacterized protein</fullName>
    </submittedName>
</protein>
<keyword evidence="1" id="KW-1133">Transmembrane helix</keyword>
<keyword evidence="1" id="KW-0812">Transmembrane</keyword>
<accession>A0A2K8MK36</accession>